<evidence type="ECO:0000256" key="3">
    <source>
        <dbReference type="ARBA" id="ARBA00022722"/>
    </source>
</evidence>
<dbReference type="GO" id="GO:0016787">
    <property type="term" value="F:hydrolase activity"/>
    <property type="evidence" value="ECO:0007669"/>
    <property type="project" value="UniProtKB-KW"/>
</dbReference>
<keyword evidence="2" id="KW-0963">Cytoplasm</keyword>
<organism evidence="6 7">
    <name type="scientific">Cyclotella atomus</name>
    <dbReference type="NCBI Taxonomy" id="382360"/>
    <lineage>
        <taxon>Eukaryota</taxon>
        <taxon>Sar</taxon>
        <taxon>Stramenopiles</taxon>
        <taxon>Ochrophyta</taxon>
        <taxon>Bacillariophyta</taxon>
        <taxon>Coscinodiscophyceae</taxon>
        <taxon>Thalassiosirophycidae</taxon>
        <taxon>Stephanodiscales</taxon>
        <taxon>Stephanodiscaceae</taxon>
        <taxon>Cyclotella</taxon>
    </lineage>
</organism>
<keyword evidence="7" id="KW-1185">Reference proteome</keyword>
<keyword evidence="5" id="KW-0378">Hydrolase</keyword>
<evidence type="ECO:0000313" key="7">
    <source>
        <dbReference type="Proteomes" id="UP001530400"/>
    </source>
</evidence>
<dbReference type="GO" id="GO:0004519">
    <property type="term" value="F:endonuclease activity"/>
    <property type="evidence" value="ECO:0007669"/>
    <property type="project" value="UniProtKB-KW"/>
</dbReference>
<comment type="caution">
    <text evidence="6">The sequence shown here is derived from an EMBL/GenBank/DDBJ whole genome shotgun (WGS) entry which is preliminary data.</text>
</comment>
<protein>
    <recommendedName>
        <fullName evidence="8">Endonuclease V</fullName>
    </recommendedName>
</protein>
<evidence type="ECO:0000256" key="4">
    <source>
        <dbReference type="ARBA" id="ARBA00022759"/>
    </source>
</evidence>
<gene>
    <name evidence="6" type="ORF">ACHAWO_011842</name>
</gene>
<evidence type="ECO:0000256" key="2">
    <source>
        <dbReference type="ARBA" id="ARBA00022490"/>
    </source>
</evidence>
<evidence type="ECO:0000256" key="1">
    <source>
        <dbReference type="ARBA" id="ARBA00004496"/>
    </source>
</evidence>
<dbReference type="InterPro" id="IPR007581">
    <property type="entry name" value="Endonuclease-V"/>
</dbReference>
<comment type="subcellular location">
    <subcellularLocation>
        <location evidence="1">Cytoplasm</location>
    </subcellularLocation>
</comment>
<dbReference type="AlphaFoldDB" id="A0ABD3PMT4"/>
<reference evidence="6 7" key="1">
    <citation type="submission" date="2024-10" db="EMBL/GenBank/DDBJ databases">
        <title>Updated reference genomes for cyclostephanoid diatoms.</title>
        <authorList>
            <person name="Roberts W.R."/>
            <person name="Alverson A.J."/>
        </authorList>
    </citation>
    <scope>NUCLEOTIDE SEQUENCE [LARGE SCALE GENOMIC DNA]</scope>
    <source>
        <strain evidence="6 7">AJA010-31</strain>
    </source>
</reference>
<evidence type="ECO:0000313" key="6">
    <source>
        <dbReference type="EMBL" id="KAL3788626.1"/>
    </source>
</evidence>
<dbReference type="Pfam" id="PF04493">
    <property type="entry name" value="Endonuclease_5"/>
    <property type="match status" value="2"/>
</dbReference>
<accession>A0ABD3PMT4</accession>
<dbReference type="Proteomes" id="UP001530400">
    <property type="component" value="Unassembled WGS sequence"/>
</dbReference>
<dbReference type="PANTHER" id="PTHR28511">
    <property type="entry name" value="ENDONUCLEASE V"/>
    <property type="match status" value="1"/>
</dbReference>
<name>A0ABD3PMT4_9STRA</name>
<sequence>MQVDENQLQAWREEQVKVAANVVIPYQNTLTTTDQCLNNVLDEYRGRYKHVQSNAQIFAGENILLIGGVDVAFSKESSQKAVAVYVILSYSNFFESPSVIYRDHQTYVTPPYISSYLSFRESEPLLSLITKQLQTRPEFRPHAIMVDGNGMWHERRAGLACFIGKCGIPCIGAGKNWYNLHGKGLDVKRAVARSVEEWHRLFGETKDEIDAVTRDKSVIFDSVPFTDAEQRSLHSENAAAPAIGKMLSNLSRVAYGLAVPMLDEMSPDREILGYSLIGHGCHLAKSRLRGSKNPVYISIGNKITLQDAVTLVACTCGMSRIPEPIREADSFGRSLLSIID</sequence>
<evidence type="ECO:0008006" key="8">
    <source>
        <dbReference type="Google" id="ProtNLM"/>
    </source>
</evidence>
<evidence type="ECO:0000256" key="5">
    <source>
        <dbReference type="ARBA" id="ARBA00022801"/>
    </source>
</evidence>
<dbReference type="PANTHER" id="PTHR28511:SF1">
    <property type="entry name" value="ENDONUCLEASE V"/>
    <property type="match status" value="1"/>
</dbReference>
<keyword evidence="3" id="KW-0540">Nuclease</keyword>
<dbReference type="GO" id="GO:0005737">
    <property type="term" value="C:cytoplasm"/>
    <property type="evidence" value="ECO:0007669"/>
    <property type="project" value="UniProtKB-SubCell"/>
</dbReference>
<dbReference type="EMBL" id="JALLPJ020000557">
    <property type="protein sequence ID" value="KAL3788626.1"/>
    <property type="molecule type" value="Genomic_DNA"/>
</dbReference>
<dbReference type="Gene3D" id="3.30.2170.10">
    <property type="entry name" value="archaeoglobus fulgidus dsm 4304 superfamily"/>
    <property type="match status" value="1"/>
</dbReference>
<keyword evidence="4" id="KW-0255">Endonuclease</keyword>
<proteinExistence type="predicted"/>